<evidence type="ECO:0000256" key="1">
    <source>
        <dbReference type="SAM" id="MobiDB-lite"/>
    </source>
</evidence>
<evidence type="ECO:0000259" key="3">
    <source>
        <dbReference type="Pfam" id="PF13828"/>
    </source>
</evidence>
<keyword evidence="2" id="KW-0812">Transmembrane</keyword>
<feature type="compositionally biased region" description="Acidic residues" evidence="1">
    <location>
        <begin position="152"/>
        <end position="168"/>
    </location>
</feature>
<name>A0A934UUP1_9MICO</name>
<keyword evidence="2" id="KW-1133">Transmembrane helix</keyword>
<dbReference type="EMBL" id="JAEHOH010000003">
    <property type="protein sequence ID" value="MBK0418127.1"/>
    <property type="molecule type" value="Genomic_DNA"/>
</dbReference>
<feature type="region of interest" description="Disordered" evidence="1">
    <location>
        <begin position="146"/>
        <end position="172"/>
    </location>
</feature>
<evidence type="ECO:0000256" key="2">
    <source>
        <dbReference type="SAM" id="Phobius"/>
    </source>
</evidence>
<feature type="compositionally biased region" description="Low complexity" evidence="1">
    <location>
        <begin position="19"/>
        <end position="31"/>
    </location>
</feature>
<sequence length="257" mass="26067">MTHQNPPGPGDSQQPAPNGQPTTPFPTGGFEPAPPAPGAPVPPAPPVGAPGQPYGAPQPGGPEAPMNPLALVSFIGSFFVSLVGIICGHIALKQIKRDGTRGRGFALAGTIIGYVALAGTIIAIIVAVVTASMFAGAVAEEIAKAEEQSQSIEEEPPAADEPAVEDEPSAGAAAPELCDALDRVTEESLSVDATSAEVPQGLVDAYRELAAAGGDHQALYQQVADLLANPTPENGQAMIDLSEELSSAVSEDYMSCL</sequence>
<organism evidence="4 5">
    <name type="scientific">Leucobacter chromiisoli</name>
    <dbReference type="NCBI Taxonomy" id="2796471"/>
    <lineage>
        <taxon>Bacteria</taxon>
        <taxon>Bacillati</taxon>
        <taxon>Actinomycetota</taxon>
        <taxon>Actinomycetes</taxon>
        <taxon>Micrococcales</taxon>
        <taxon>Microbacteriaceae</taxon>
        <taxon>Leucobacter</taxon>
    </lineage>
</organism>
<feature type="region of interest" description="Disordered" evidence="1">
    <location>
        <begin position="1"/>
        <end position="61"/>
    </location>
</feature>
<feature type="transmembrane region" description="Helical" evidence="2">
    <location>
        <begin position="104"/>
        <end position="129"/>
    </location>
</feature>
<accession>A0A934UUP1</accession>
<dbReference type="Pfam" id="PF13828">
    <property type="entry name" value="DUF4190"/>
    <property type="match status" value="1"/>
</dbReference>
<feature type="compositionally biased region" description="Pro residues" evidence="1">
    <location>
        <begin position="32"/>
        <end position="48"/>
    </location>
</feature>
<proteinExistence type="predicted"/>
<reference evidence="4" key="1">
    <citation type="submission" date="2020-12" db="EMBL/GenBank/DDBJ databases">
        <title>Leucobacter sp. CAS1, isolated from Chromium sludge.</title>
        <authorList>
            <person name="Xu Z."/>
        </authorList>
    </citation>
    <scope>NUCLEOTIDE SEQUENCE</scope>
    <source>
        <strain evidence="4">CSA1</strain>
    </source>
</reference>
<keyword evidence="5" id="KW-1185">Reference proteome</keyword>
<comment type="caution">
    <text evidence="4">The sequence shown here is derived from an EMBL/GenBank/DDBJ whole genome shotgun (WGS) entry which is preliminary data.</text>
</comment>
<dbReference type="InterPro" id="IPR025241">
    <property type="entry name" value="DUF4190"/>
</dbReference>
<keyword evidence="2" id="KW-0472">Membrane</keyword>
<evidence type="ECO:0000313" key="4">
    <source>
        <dbReference type="EMBL" id="MBK0418127.1"/>
    </source>
</evidence>
<feature type="compositionally biased region" description="Low complexity" evidence="1">
    <location>
        <begin position="49"/>
        <end position="61"/>
    </location>
</feature>
<evidence type="ECO:0000313" key="5">
    <source>
        <dbReference type="Proteomes" id="UP000608530"/>
    </source>
</evidence>
<dbReference type="Proteomes" id="UP000608530">
    <property type="component" value="Unassembled WGS sequence"/>
</dbReference>
<feature type="compositionally biased region" description="Polar residues" evidence="1">
    <location>
        <begin position="1"/>
        <end position="17"/>
    </location>
</feature>
<feature type="domain" description="DUF4190" evidence="3">
    <location>
        <begin position="70"/>
        <end position="123"/>
    </location>
</feature>
<dbReference type="RefSeq" id="WP_200114011.1">
    <property type="nucleotide sequence ID" value="NZ_JAEHOH010000003.1"/>
</dbReference>
<feature type="transmembrane region" description="Helical" evidence="2">
    <location>
        <begin position="69"/>
        <end position="92"/>
    </location>
</feature>
<gene>
    <name evidence="4" type="ORF">JD276_03665</name>
</gene>
<protein>
    <submittedName>
        <fullName evidence="4">DUF4190 domain-containing protein</fullName>
    </submittedName>
</protein>
<dbReference type="AlphaFoldDB" id="A0A934UUP1"/>